<dbReference type="HAMAP" id="MF_01804">
    <property type="entry name" value="ScpB"/>
    <property type="match status" value="1"/>
</dbReference>
<evidence type="ECO:0000256" key="3">
    <source>
        <dbReference type="ARBA" id="ARBA00022829"/>
    </source>
</evidence>
<comment type="subcellular location">
    <subcellularLocation>
        <location evidence="5">Cytoplasm</location>
    </subcellularLocation>
    <text evidence="5">Associated with two foci at the outer edges of the nucleoid region in young cells, and at four foci within both cell halves in older cells.</text>
</comment>
<keyword evidence="1 5" id="KW-0963">Cytoplasm</keyword>
<dbReference type="PANTHER" id="PTHR34298:SF2">
    <property type="entry name" value="SEGREGATION AND CONDENSATION PROTEIN B"/>
    <property type="match status" value="1"/>
</dbReference>
<evidence type="ECO:0000256" key="2">
    <source>
        <dbReference type="ARBA" id="ARBA00022618"/>
    </source>
</evidence>
<dbReference type="EMBL" id="PEYM01000115">
    <property type="protein sequence ID" value="PIS28830.1"/>
    <property type="molecule type" value="Genomic_DNA"/>
</dbReference>
<protein>
    <recommendedName>
        <fullName evidence="5">Segregation and condensation protein B</fullName>
    </recommendedName>
</protein>
<sequence length="198" mass="22318">MMEISSQLRWGKIRTILESLLFVARQPLSPEELSATIGYYPLLIKELLDDLMIEYEGHGINIVKVAGGYLMGTSSLNAEYVHKILHERVETSLTPQALETLAIIAYKQPVTRAEIEKIRGVNSDGPIDTLMSKKLIKDLGRSEVPGRPFLYGTTKEFLRHFGIEDIEKLPPLPVSEPEQEEVFKSALNEKTEILNPND</sequence>
<proteinExistence type="inferred from homology"/>
<evidence type="ECO:0000313" key="6">
    <source>
        <dbReference type="EMBL" id="PIS28830.1"/>
    </source>
</evidence>
<dbReference type="NCBIfam" id="TIGR00281">
    <property type="entry name" value="SMC-Scp complex subunit ScpB"/>
    <property type="match status" value="1"/>
</dbReference>
<dbReference type="Proteomes" id="UP000231343">
    <property type="component" value="Unassembled WGS sequence"/>
</dbReference>
<reference evidence="6 7" key="1">
    <citation type="submission" date="2017-09" db="EMBL/GenBank/DDBJ databases">
        <title>Depth-based differentiation of microbial function through sediment-hosted aquifers and enrichment of novel symbionts in the deep terrestrial subsurface.</title>
        <authorList>
            <person name="Probst A.J."/>
            <person name="Ladd B."/>
            <person name="Jarett J.K."/>
            <person name="Geller-Mcgrath D.E."/>
            <person name="Sieber C.M."/>
            <person name="Emerson J.B."/>
            <person name="Anantharaman K."/>
            <person name="Thomas B.C."/>
            <person name="Malmstrom R."/>
            <person name="Stieglmeier M."/>
            <person name="Klingl A."/>
            <person name="Woyke T."/>
            <person name="Ryan C.M."/>
            <person name="Banfield J.F."/>
        </authorList>
    </citation>
    <scope>NUCLEOTIDE SEQUENCE [LARGE SCALE GENOMIC DNA]</scope>
    <source>
        <strain evidence="6">CG08_land_8_20_14_0_20_45_16</strain>
    </source>
</reference>
<evidence type="ECO:0000256" key="4">
    <source>
        <dbReference type="ARBA" id="ARBA00023306"/>
    </source>
</evidence>
<evidence type="ECO:0000256" key="5">
    <source>
        <dbReference type="HAMAP-Rule" id="MF_01804"/>
    </source>
</evidence>
<dbReference type="InterPro" id="IPR005234">
    <property type="entry name" value="ScpB_csome_segregation"/>
</dbReference>
<keyword evidence="4 5" id="KW-0131">Cell cycle</keyword>
<dbReference type="SUPFAM" id="SSF46785">
    <property type="entry name" value="Winged helix' DNA-binding domain"/>
    <property type="match status" value="2"/>
</dbReference>
<dbReference type="Pfam" id="PF04079">
    <property type="entry name" value="SMC_ScpB"/>
    <property type="match status" value="1"/>
</dbReference>
<keyword evidence="2 5" id="KW-0132">Cell division</keyword>
<dbReference type="GO" id="GO:0006260">
    <property type="term" value="P:DNA replication"/>
    <property type="evidence" value="ECO:0007669"/>
    <property type="project" value="UniProtKB-UniRule"/>
</dbReference>
<comment type="subunit">
    <text evidence="5">Homodimer. Homodimerization may be required to stabilize the binding of ScpA to the Smc head domains. Component of a cohesin-like complex composed of ScpA, ScpB and the Smc homodimer, in which ScpA and ScpB bind to the head domain of Smc. The presence of the three proteins is required for the association of the complex with DNA.</text>
</comment>
<dbReference type="Gene3D" id="1.10.10.10">
    <property type="entry name" value="Winged helix-like DNA-binding domain superfamily/Winged helix DNA-binding domain"/>
    <property type="match status" value="2"/>
</dbReference>
<dbReference type="GO" id="GO:0005737">
    <property type="term" value="C:cytoplasm"/>
    <property type="evidence" value="ECO:0007669"/>
    <property type="project" value="UniProtKB-SubCell"/>
</dbReference>
<dbReference type="GO" id="GO:0051304">
    <property type="term" value="P:chromosome separation"/>
    <property type="evidence" value="ECO:0007669"/>
    <property type="project" value="InterPro"/>
</dbReference>
<dbReference type="GO" id="GO:0051301">
    <property type="term" value="P:cell division"/>
    <property type="evidence" value="ECO:0007669"/>
    <property type="project" value="UniProtKB-KW"/>
</dbReference>
<dbReference type="InterPro" id="IPR036388">
    <property type="entry name" value="WH-like_DNA-bd_sf"/>
</dbReference>
<evidence type="ECO:0000256" key="1">
    <source>
        <dbReference type="ARBA" id="ARBA00022490"/>
    </source>
</evidence>
<evidence type="ECO:0000313" key="7">
    <source>
        <dbReference type="Proteomes" id="UP000231343"/>
    </source>
</evidence>
<dbReference type="PANTHER" id="PTHR34298">
    <property type="entry name" value="SEGREGATION AND CONDENSATION PROTEIN B"/>
    <property type="match status" value="1"/>
</dbReference>
<dbReference type="AlphaFoldDB" id="A0A2H0XV45"/>
<comment type="caution">
    <text evidence="6">The sequence shown here is derived from an EMBL/GenBank/DDBJ whole genome shotgun (WGS) entry which is preliminary data.</text>
</comment>
<dbReference type="InterPro" id="IPR036390">
    <property type="entry name" value="WH_DNA-bd_sf"/>
</dbReference>
<gene>
    <name evidence="5 6" type="primary">scpB</name>
    <name evidence="6" type="ORF">COT42_06835</name>
</gene>
<comment type="similarity">
    <text evidence="5">Belongs to the ScpB family.</text>
</comment>
<name>A0A2H0XV45_UNCSA</name>
<accession>A0A2H0XV45</accession>
<organism evidence="6 7">
    <name type="scientific">Candidatus Saganbacteria bacterium CG08_land_8_20_14_0_20_45_16</name>
    <dbReference type="NCBI Taxonomy" id="2014293"/>
    <lineage>
        <taxon>Bacteria</taxon>
        <taxon>Bacillati</taxon>
        <taxon>Saganbacteria</taxon>
    </lineage>
</organism>
<dbReference type="PIRSF" id="PIRSF019345">
    <property type="entry name" value="ScpB"/>
    <property type="match status" value="1"/>
</dbReference>
<comment type="function">
    <text evidence="5">Participates in chromosomal partition during cell division. May act via the formation of a condensin-like complex containing Smc and ScpA that pull DNA away from mid-cell into both cell halves.</text>
</comment>
<keyword evidence="3 5" id="KW-0159">Chromosome partition</keyword>